<protein>
    <submittedName>
        <fullName evidence="1">Uncharacterized protein</fullName>
    </submittedName>
</protein>
<organism evidence="1 2">
    <name type="scientific">Necator americanus</name>
    <name type="common">Human hookworm</name>
    <dbReference type="NCBI Taxonomy" id="51031"/>
    <lineage>
        <taxon>Eukaryota</taxon>
        <taxon>Metazoa</taxon>
        <taxon>Ecdysozoa</taxon>
        <taxon>Nematoda</taxon>
        <taxon>Chromadorea</taxon>
        <taxon>Rhabditida</taxon>
        <taxon>Rhabditina</taxon>
        <taxon>Rhabditomorpha</taxon>
        <taxon>Strongyloidea</taxon>
        <taxon>Ancylostomatidae</taxon>
        <taxon>Bunostominae</taxon>
        <taxon>Necator</taxon>
    </lineage>
</organism>
<name>W2SVF3_NECAM</name>
<dbReference type="KEGG" id="nai:NECAME_00712"/>
<gene>
    <name evidence="1" type="ORF">NECAME_00712</name>
</gene>
<reference evidence="2" key="1">
    <citation type="journal article" date="2014" name="Nat. Genet.">
        <title>Genome of the human hookworm Necator americanus.</title>
        <authorList>
            <person name="Tang Y.T."/>
            <person name="Gao X."/>
            <person name="Rosa B.A."/>
            <person name="Abubucker S."/>
            <person name="Hallsworth-Pepin K."/>
            <person name="Martin J."/>
            <person name="Tyagi R."/>
            <person name="Heizer E."/>
            <person name="Zhang X."/>
            <person name="Bhonagiri-Palsikar V."/>
            <person name="Minx P."/>
            <person name="Warren W.C."/>
            <person name="Wang Q."/>
            <person name="Zhan B."/>
            <person name="Hotez P.J."/>
            <person name="Sternberg P.W."/>
            <person name="Dougall A."/>
            <person name="Gaze S.T."/>
            <person name="Mulvenna J."/>
            <person name="Sotillo J."/>
            <person name="Ranganathan S."/>
            <person name="Rabelo E.M."/>
            <person name="Wilson R.K."/>
            <person name="Felgner P.L."/>
            <person name="Bethony J."/>
            <person name="Hawdon J.M."/>
            <person name="Gasser R.B."/>
            <person name="Loukas A."/>
            <person name="Mitreva M."/>
        </authorList>
    </citation>
    <scope>NUCLEOTIDE SEQUENCE [LARGE SCALE GENOMIC DNA]</scope>
</reference>
<keyword evidence="2" id="KW-1185">Reference proteome</keyword>
<accession>W2SVF3</accession>
<dbReference type="EMBL" id="KI660422">
    <property type="protein sequence ID" value="ETN73625.1"/>
    <property type="molecule type" value="Genomic_DNA"/>
</dbReference>
<sequence>MNRNRRILVDLVLNNFKHLPSSKEIKRWLTGWIGGGGCEDNPLKADIMKRETMLWATIAACCEFLLHNFMDAATGDTAFHL</sequence>
<evidence type="ECO:0000313" key="2">
    <source>
        <dbReference type="Proteomes" id="UP000053676"/>
    </source>
</evidence>
<dbReference type="AlphaFoldDB" id="W2SVF3"/>
<proteinExistence type="predicted"/>
<dbReference type="Proteomes" id="UP000053676">
    <property type="component" value="Unassembled WGS sequence"/>
</dbReference>
<evidence type="ECO:0000313" key="1">
    <source>
        <dbReference type="EMBL" id="ETN73625.1"/>
    </source>
</evidence>